<proteinExistence type="predicted"/>
<evidence type="ECO:0000313" key="2">
    <source>
        <dbReference type="Proteomes" id="UP001333710"/>
    </source>
</evidence>
<dbReference type="Pfam" id="PF01963">
    <property type="entry name" value="TraB_PrgY_gumN"/>
    <property type="match status" value="1"/>
</dbReference>
<keyword evidence="2" id="KW-1185">Reference proteome</keyword>
<dbReference type="PANTHER" id="PTHR40590">
    <property type="entry name" value="CYTOPLASMIC PROTEIN-RELATED"/>
    <property type="match status" value="1"/>
</dbReference>
<organism evidence="1 2">
    <name type="scientific">Planctobacterium marinum</name>
    <dbReference type="NCBI Taxonomy" id="1631968"/>
    <lineage>
        <taxon>Bacteria</taxon>
        <taxon>Pseudomonadati</taxon>
        <taxon>Pseudomonadota</taxon>
        <taxon>Gammaproteobacteria</taxon>
        <taxon>Alteromonadales</taxon>
        <taxon>Alteromonadaceae</taxon>
        <taxon>Planctobacterium</taxon>
    </lineage>
</organism>
<accession>A0AA48KQW1</accession>
<dbReference type="InterPro" id="IPR002816">
    <property type="entry name" value="TraB/PrgY/GumN_fam"/>
</dbReference>
<dbReference type="EMBL" id="AP027272">
    <property type="protein sequence ID" value="BDX06888.1"/>
    <property type="molecule type" value="Genomic_DNA"/>
</dbReference>
<dbReference type="KEGG" id="pmaw:MACH26_24090"/>
<gene>
    <name evidence="1" type="ORF">MACH26_24090</name>
</gene>
<dbReference type="AlphaFoldDB" id="A0AA48KQW1"/>
<evidence type="ECO:0000313" key="1">
    <source>
        <dbReference type="EMBL" id="BDX06888.1"/>
    </source>
</evidence>
<sequence>MHILTNEDYPLPNQFNEAFQKGQLITFETDIATVASIEFQRNFLNAMALSADEPRLMQQLTKETRQALEKKLASHAIPLTQFNNFKISMVLLNLALAEYRALGFTAPGVDATFHQKAVEQNKAIAALETPEEQINFLASMSDANAEQLVRYTLKDLENMPDYVSQLKSAWRTGNLPLFTEIGIKPFMDDYPHIYHIIIKARNDNWLAKIDEYIQTAEIESLFVGALHLAGPDGLVAQLKKQGYEVQQLE</sequence>
<dbReference type="PANTHER" id="PTHR40590:SF1">
    <property type="entry name" value="CYTOPLASMIC PROTEIN"/>
    <property type="match status" value="1"/>
</dbReference>
<protein>
    <submittedName>
        <fullName evidence="1">GumN protein</fullName>
    </submittedName>
</protein>
<name>A0AA48KQW1_9ALTE</name>
<dbReference type="Proteomes" id="UP001333710">
    <property type="component" value="Chromosome"/>
</dbReference>
<reference evidence="1" key="1">
    <citation type="submission" date="2023-01" db="EMBL/GenBank/DDBJ databases">
        <title>Complete genome sequence of Planctobacterium marinum strain Dej080120_11.</title>
        <authorList>
            <person name="Ueki S."/>
            <person name="Maruyama F."/>
        </authorList>
    </citation>
    <scope>NUCLEOTIDE SEQUENCE</scope>
    <source>
        <strain evidence="1">Dej080120_11</strain>
    </source>
</reference>
<dbReference type="InterPro" id="IPR047111">
    <property type="entry name" value="YbaP-like"/>
</dbReference>
<dbReference type="CDD" id="cd14789">
    <property type="entry name" value="Tiki"/>
    <property type="match status" value="1"/>
</dbReference>